<reference evidence="2" key="1">
    <citation type="journal article" date="2023" name="G3 (Bethesda)">
        <title>A reference genome for the long-term kleptoplast-retaining sea slug Elysia crispata morphotype clarki.</title>
        <authorList>
            <person name="Eastman K.E."/>
            <person name="Pendleton A.L."/>
            <person name="Shaikh M.A."/>
            <person name="Suttiyut T."/>
            <person name="Ogas R."/>
            <person name="Tomko P."/>
            <person name="Gavelis G."/>
            <person name="Widhalm J.R."/>
            <person name="Wisecaver J.H."/>
        </authorList>
    </citation>
    <scope>NUCLEOTIDE SEQUENCE</scope>
    <source>
        <strain evidence="2">ECLA1</strain>
    </source>
</reference>
<dbReference type="EMBL" id="JAWDGP010006468">
    <property type="protein sequence ID" value="KAK3740477.1"/>
    <property type="molecule type" value="Genomic_DNA"/>
</dbReference>
<evidence type="ECO:0000256" key="1">
    <source>
        <dbReference type="SAM" id="MobiDB-lite"/>
    </source>
</evidence>
<gene>
    <name evidence="2" type="ORF">RRG08_000464</name>
</gene>
<feature type="region of interest" description="Disordered" evidence="1">
    <location>
        <begin position="154"/>
        <end position="180"/>
    </location>
</feature>
<organism evidence="2 3">
    <name type="scientific">Elysia crispata</name>
    <name type="common">lettuce slug</name>
    <dbReference type="NCBI Taxonomy" id="231223"/>
    <lineage>
        <taxon>Eukaryota</taxon>
        <taxon>Metazoa</taxon>
        <taxon>Spiralia</taxon>
        <taxon>Lophotrochozoa</taxon>
        <taxon>Mollusca</taxon>
        <taxon>Gastropoda</taxon>
        <taxon>Heterobranchia</taxon>
        <taxon>Euthyneura</taxon>
        <taxon>Panpulmonata</taxon>
        <taxon>Sacoglossa</taxon>
        <taxon>Placobranchoidea</taxon>
        <taxon>Plakobranchidae</taxon>
        <taxon>Elysia</taxon>
    </lineage>
</organism>
<accession>A0AAE0YC08</accession>
<evidence type="ECO:0000313" key="3">
    <source>
        <dbReference type="Proteomes" id="UP001283361"/>
    </source>
</evidence>
<protein>
    <submittedName>
        <fullName evidence="2">Uncharacterized protein</fullName>
    </submittedName>
</protein>
<proteinExistence type="predicted"/>
<comment type="caution">
    <text evidence="2">The sequence shown here is derived from an EMBL/GenBank/DDBJ whole genome shotgun (WGS) entry which is preliminary data.</text>
</comment>
<evidence type="ECO:0000313" key="2">
    <source>
        <dbReference type="EMBL" id="KAK3740477.1"/>
    </source>
</evidence>
<name>A0AAE0YC08_9GAST</name>
<dbReference type="Proteomes" id="UP001283361">
    <property type="component" value="Unassembled WGS sequence"/>
</dbReference>
<keyword evidence="3" id="KW-1185">Reference proteome</keyword>
<feature type="compositionally biased region" description="Polar residues" evidence="1">
    <location>
        <begin position="154"/>
        <end position="171"/>
    </location>
</feature>
<sequence>MLLQRKKKIDVRASRFLTDLGRATGISDLVLDLERSKTEPVFPRANSNGRPSGSYHLLVQPIVCIHLALHDLSTETFALSATVLSRSGSKVFEVGLEQSRVPWQNNAGVKPEAKERHQLRLVPVQAQIQPIIICLSPPGSDWFNAADVYQARAHTSNPVDTSPAQQQQQTRGLCVPQYHS</sequence>
<dbReference type="AlphaFoldDB" id="A0AAE0YC08"/>